<name>A0A1Y0XXR9_ACEPA</name>
<reference evidence="2 3" key="1">
    <citation type="submission" date="2017-05" db="EMBL/GenBank/DDBJ databases">
        <title>Genome sequence of Acetobacter pasteurianus subsp. pasteurianus strain SRCM101342.</title>
        <authorList>
            <person name="Cho S.H."/>
        </authorList>
    </citation>
    <scope>NUCLEOTIDE SEQUENCE [LARGE SCALE GENOMIC DNA]</scope>
    <source>
        <strain evidence="2 3">SRCM101342</strain>
    </source>
</reference>
<feature type="transmembrane region" description="Helical" evidence="1">
    <location>
        <begin position="90"/>
        <end position="109"/>
    </location>
</feature>
<evidence type="ECO:0008006" key="4">
    <source>
        <dbReference type="Google" id="ProtNLM"/>
    </source>
</evidence>
<feature type="transmembrane region" description="Helical" evidence="1">
    <location>
        <begin position="217"/>
        <end position="243"/>
    </location>
</feature>
<keyword evidence="1" id="KW-0472">Membrane</keyword>
<accession>A0A1Y0XXR9</accession>
<dbReference type="EMBL" id="CP021509">
    <property type="protein sequence ID" value="ARW47678.1"/>
    <property type="molecule type" value="Genomic_DNA"/>
</dbReference>
<feature type="transmembrane region" description="Helical" evidence="1">
    <location>
        <begin position="270"/>
        <end position="289"/>
    </location>
</feature>
<feature type="transmembrane region" description="Helical" evidence="1">
    <location>
        <begin position="64"/>
        <end position="83"/>
    </location>
</feature>
<protein>
    <recommendedName>
        <fullName evidence="4">Glycosyltransferase RgtA/B/C/D-like domain-containing protein</fullName>
    </recommendedName>
</protein>
<sequence length="507" mass="56547">MRVTNRLITPLVLFSICISFFIFRNIEGFGGLPFSDESGHFLGVLAMQHGDRLYRDYIDAHGPLVFMLSWILGPVAGVSYLWVFRFVSTFMASLAGLAIFCTPLFTFNWQRYLATAMWLGSIASVWTVQGLNLDSYWPIGGALTVISMATFVVPLCLNRPVSMSQAFCGGFATALLPFAAYAFGPLALFFYVIPCVIGVFSHATYRETIKGVTLGGFCAFLVMTLWLILYGDIGGMIAFHIIANQKWYAHYIPFGVDAFLHGMELSFTPARIIETLAVITIGLGSILLVWKSTYKICALLALCGLMTLQIRGMDGFQNGAFLMAAFALASLMISACLKNHPHILSLLACGSIGGIFLSSQHALSSPWGQTLEQRRATGWRLTQNDSVDFARTIRTYTRPDERILAVPYSPDVYLLAHRLPIKKYHAYLPWEADYAAHPWHGYDRDLCVDLPKNKPPAIYFDSWIIWGVHDPKKFMSCVVNLLRTDYTPMPAGSSVYIRNDRLPHSPS</sequence>
<gene>
    <name evidence="2" type="ORF">S1001342_01348</name>
</gene>
<evidence type="ECO:0000313" key="3">
    <source>
        <dbReference type="Proteomes" id="UP000196205"/>
    </source>
</evidence>
<dbReference type="OrthoDB" id="7234623at2"/>
<proteinExistence type="predicted"/>
<organism evidence="2 3">
    <name type="scientific">Acetobacter pasteurianus subsp. pasteurianus</name>
    <dbReference type="NCBI Taxonomy" id="481145"/>
    <lineage>
        <taxon>Bacteria</taxon>
        <taxon>Pseudomonadati</taxon>
        <taxon>Pseudomonadota</taxon>
        <taxon>Alphaproteobacteria</taxon>
        <taxon>Acetobacterales</taxon>
        <taxon>Acetobacteraceae</taxon>
        <taxon>Acetobacter</taxon>
    </lineage>
</organism>
<feature type="transmembrane region" description="Helical" evidence="1">
    <location>
        <begin position="344"/>
        <end position="363"/>
    </location>
</feature>
<keyword evidence="1" id="KW-1133">Transmembrane helix</keyword>
<dbReference type="AlphaFoldDB" id="A0A1Y0XXR9"/>
<evidence type="ECO:0000256" key="1">
    <source>
        <dbReference type="SAM" id="Phobius"/>
    </source>
</evidence>
<evidence type="ECO:0000313" key="2">
    <source>
        <dbReference type="EMBL" id="ARW47678.1"/>
    </source>
</evidence>
<feature type="transmembrane region" description="Helical" evidence="1">
    <location>
        <begin position="188"/>
        <end position="205"/>
    </location>
</feature>
<dbReference type="Proteomes" id="UP000196205">
    <property type="component" value="Chromosome"/>
</dbReference>
<feature type="transmembrane region" description="Helical" evidence="1">
    <location>
        <begin position="136"/>
        <end position="157"/>
    </location>
</feature>
<keyword evidence="1" id="KW-0812">Transmembrane</keyword>
<feature type="transmembrane region" description="Helical" evidence="1">
    <location>
        <begin position="319"/>
        <end position="337"/>
    </location>
</feature>
<feature type="transmembrane region" description="Helical" evidence="1">
    <location>
        <begin position="296"/>
        <end position="313"/>
    </location>
</feature>
<feature type="transmembrane region" description="Helical" evidence="1">
    <location>
        <begin position="7"/>
        <end position="26"/>
    </location>
</feature>